<dbReference type="AlphaFoldDB" id="A0A0G4EZP8"/>
<dbReference type="EMBL" id="CDMZ01000033">
    <property type="protein sequence ID" value="CEM05024.1"/>
    <property type="molecule type" value="Genomic_DNA"/>
</dbReference>
<evidence type="ECO:0000313" key="1">
    <source>
        <dbReference type="EMBL" id="CEM05024.1"/>
    </source>
</evidence>
<organism evidence="1">
    <name type="scientific">Chromera velia CCMP2878</name>
    <dbReference type="NCBI Taxonomy" id="1169474"/>
    <lineage>
        <taxon>Eukaryota</taxon>
        <taxon>Sar</taxon>
        <taxon>Alveolata</taxon>
        <taxon>Colpodellida</taxon>
        <taxon>Chromeraceae</taxon>
        <taxon>Chromera</taxon>
    </lineage>
</organism>
<sequence>MKEANANFAQVTDGLGACAVWTPQEELGKMIALPLLTKTRKGKDLNHHSRGTALESLFDAAFSTRFPGIVKAAFEDTAGSLGSSSGQLSQRMRQIAQLFDVATDVISGDPHSRTSDTLEALLQSRLDYTLTSCNHQKEPCSHINQDHAGAPLRWGYAHSLP</sequence>
<dbReference type="VEuPathDB" id="CryptoDB:Cvel_2597"/>
<accession>A0A0G4EZP8</accession>
<name>A0A0G4EZP8_9ALVE</name>
<reference evidence="1" key="1">
    <citation type="submission" date="2014-11" db="EMBL/GenBank/DDBJ databases">
        <authorList>
            <person name="Otto D Thomas"/>
            <person name="Naeem Raeece"/>
        </authorList>
    </citation>
    <scope>NUCLEOTIDE SEQUENCE</scope>
</reference>
<protein>
    <submittedName>
        <fullName evidence="1">Uncharacterized protein</fullName>
    </submittedName>
</protein>
<gene>
    <name evidence="1" type="ORF">Cvel_2597</name>
</gene>
<proteinExistence type="predicted"/>